<name>A0A655R5U8_VIBCL</name>
<dbReference type="EMBL" id="CWOW01000013">
    <property type="protein sequence ID" value="CSA85095.1"/>
    <property type="molecule type" value="Genomic_DNA"/>
</dbReference>
<evidence type="ECO:0000313" key="4">
    <source>
        <dbReference type="Proteomes" id="UP000044806"/>
    </source>
</evidence>
<dbReference type="EMBL" id="CWQY01000007">
    <property type="protein sequence ID" value="CSC47229.1"/>
    <property type="molecule type" value="Genomic_DNA"/>
</dbReference>
<protein>
    <submittedName>
        <fullName evidence="1">Uncharacterized protein</fullName>
    </submittedName>
</protein>
<proteinExistence type="predicted"/>
<evidence type="ECO:0000313" key="3">
    <source>
        <dbReference type="Proteomes" id="UP000041770"/>
    </source>
</evidence>
<accession>A0A655R5U8</accession>
<evidence type="ECO:0000313" key="1">
    <source>
        <dbReference type="EMBL" id="CSA85095.1"/>
    </source>
</evidence>
<dbReference type="Proteomes" id="UP000044806">
    <property type="component" value="Unassembled WGS sequence"/>
</dbReference>
<reference evidence="3 4" key="1">
    <citation type="submission" date="2015-07" db="EMBL/GenBank/DDBJ databases">
        <authorList>
            <consortium name="Pathogen Informatics"/>
        </authorList>
    </citation>
    <scope>NUCLEOTIDE SEQUENCE [LARGE SCALE GENOMIC DNA]</scope>
    <source>
        <strain evidence="2 3">A316</strain>
        <strain evidence="1 4">A51</strain>
    </source>
</reference>
<sequence length="61" mass="6586">MCRGQYAQIASMLIKTANFDTGGYAVGVIIVGTRDELGRARCATGKLEKGDLIRVGIRLTR</sequence>
<organism evidence="1 4">
    <name type="scientific">Vibrio cholerae</name>
    <dbReference type="NCBI Taxonomy" id="666"/>
    <lineage>
        <taxon>Bacteria</taxon>
        <taxon>Pseudomonadati</taxon>
        <taxon>Pseudomonadota</taxon>
        <taxon>Gammaproteobacteria</taxon>
        <taxon>Vibrionales</taxon>
        <taxon>Vibrionaceae</taxon>
        <taxon>Vibrio</taxon>
    </lineage>
</organism>
<dbReference type="Proteomes" id="UP000041770">
    <property type="component" value="Unassembled WGS sequence"/>
</dbReference>
<dbReference type="AlphaFoldDB" id="A0A655R5U8"/>
<gene>
    <name evidence="1" type="ORF">ERS013165_02591</name>
    <name evidence="2" type="ORF">ERS013200_01494</name>
</gene>
<evidence type="ECO:0000313" key="2">
    <source>
        <dbReference type="EMBL" id="CSC47229.1"/>
    </source>
</evidence>